<gene>
    <name evidence="3" type="ORF">SAMN04488571_103171</name>
</gene>
<dbReference type="STRING" id="2200.GCA_001571405_00126"/>
<dbReference type="EMBL" id="FNFT01000003">
    <property type="protein sequence ID" value="SDK05493.1"/>
    <property type="molecule type" value="Genomic_DNA"/>
</dbReference>
<evidence type="ECO:0000256" key="1">
    <source>
        <dbReference type="SAM" id="MobiDB-lite"/>
    </source>
</evidence>
<proteinExistence type="predicted"/>
<keyword evidence="4" id="KW-1185">Reference proteome</keyword>
<organism evidence="3 4">
    <name type="scientific">Methanoculleus thermophilus</name>
    <dbReference type="NCBI Taxonomy" id="2200"/>
    <lineage>
        <taxon>Archaea</taxon>
        <taxon>Methanobacteriati</taxon>
        <taxon>Methanobacteriota</taxon>
        <taxon>Stenosarchaea group</taxon>
        <taxon>Methanomicrobia</taxon>
        <taxon>Methanomicrobiales</taxon>
        <taxon>Methanomicrobiaceae</taxon>
        <taxon>Methanoculleus</taxon>
    </lineage>
</organism>
<sequence>MAEPGPDNYDKELGSTLGLLLVIIWIVLLVLSRDHPLPAPESLPGRPHAGAKQGDPVR</sequence>
<keyword evidence="2" id="KW-0812">Transmembrane</keyword>
<dbReference type="AlphaFoldDB" id="A0A1G8YRS8"/>
<evidence type="ECO:0000313" key="4">
    <source>
        <dbReference type="Proteomes" id="UP000326500"/>
    </source>
</evidence>
<feature type="region of interest" description="Disordered" evidence="1">
    <location>
        <begin position="37"/>
        <end position="58"/>
    </location>
</feature>
<evidence type="ECO:0000313" key="3">
    <source>
        <dbReference type="EMBL" id="SDK05493.1"/>
    </source>
</evidence>
<name>A0A1G8YRS8_9EURY</name>
<reference evidence="3 4" key="1">
    <citation type="submission" date="2016-10" db="EMBL/GenBank/DDBJ databases">
        <authorList>
            <person name="Varghese N."/>
            <person name="Submissions S."/>
        </authorList>
    </citation>
    <scope>NUCLEOTIDE SEQUENCE [LARGE SCALE GENOMIC DNA]</scope>
    <source>
        <strain evidence="3 4">DSM 2373</strain>
    </source>
</reference>
<accession>A0A1G8YRS8</accession>
<keyword evidence="2" id="KW-0472">Membrane</keyword>
<keyword evidence="2" id="KW-1133">Transmembrane helix</keyword>
<feature type="transmembrane region" description="Helical" evidence="2">
    <location>
        <begin position="13"/>
        <end position="31"/>
    </location>
</feature>
<evidence type="ECO:0000256" key="2">
    <source>
        <dbReference type="SAM" id="Phobius"/>
    </source>
</evidence>
<dbReference type="Proteomes" id="UP000326500">
    <property type="component" value="Unassembled WGS sequence"/>
</dbReference>
<protein>
    <submittedName>
        <fullName evidence="3">Uncharacterized protein</fullName>
    </submittedName>
</protein>